<keyword evidence="3" id="KW-1185">Reference proteome</keyword>
<organism evidence="2 3">
    <name type="scientific">Aaosphaeria arxii CBS 175.79</name>
    <dbReference type="NCBI Taxonomy" id="1450172"/>
    <lineage>
        <taxon>Eukaryota</taxon>
        <taxon>Fungi</taxon>
        <taxon>Dikarya</taxon>
        <taxon>Ascomycota</taxon>
        <taxon>Pezizomycotina</taxon>
        <taxon>Dothideomycetes</taxon>
        <taxon>Pleosporomycetidae</taxon>
        <taxon>Pleosporales</taxon>
        <taxon>Pleosporales incertae sedis</taxon>
        <taxon>Aaosphaeria</taxon>
    </lineage>
</organism>
<feature type="compositionally biased region" description="Pro residues" evidence="1">
    <location>
        <begin position="21"/>
        <end position="34"/>
    </location>
</feature>
<accession>A0A6A5XQ78</accession>
<dbReference type="OrthoDB" id="3784117at2759"/>
<evidence type="ECO:0000313" key="3">
    <source>
        <dbReference type="Proteomes" id="UP000799778"/>
    </source>
</evidence>
<dbReference type="RefSeq" id="XP_033383774.1">
    <property type="nucleotide sequence ID" value="XM_033521586.1"/>
</dbReference>
<feature type="region of interest" description="Disordered" evidence="1">
    <location>
        <begin position="163"/>
        <end position="269"/>
    </location>
</feature>
<name>A0A6A5XQ78_9PLEO</name>
<protein>
    <submittedName>
        <fullName evidence="2">Uncharacterized protein</fullName>
    </submittedName>
</protein>
<dbReference type="GeneID" id="54278983"/>
<evidence type="ECO:0000313" key="2">
    <source>
        <dbReference type="EMBL" id="KAF2015435.1"/>
    </source>
</evidence>
<feature type="region of interest" description="Disordered" evidence="1">
    <location>
        <begin position="15"/>
        <end position="122"/>
    </location>
</feature>
<dbReference type="Proteomes" id="UP000799778">
    <property type="component" value="Unassembled WGS sequence"/>
</dbReference>
<feature type="compositionally biased region" description="Acidic residues" evidence="1">
    <location>
        <begin position="206"/>
        <end position="215"/>
    </location>
</feature>
<proteinExistence type="predicted"/>
<dbReference type="AlphaFoldDB" id="A0A6A5XQ78"/>
<feature type="compositionally biased region" description="Basic and acidic residues" evidence="1">
    <location>
        <begin position="182"/>
        <end position="205"/>
    </location>
</feature>
<gene>
    <name evidence="2" type="ORF">BU24DRAFT_178467</name>
</gene>
<reference evidence="2" key="1">
    <citation type="journal article" date="2020" name="Stud. Mycol.">
        <title>101 Dothideomycetes genomes: a test case for predicting lifestyles and emergence of pathogens.</title>
        <authorList>
            <person name="Haridas S."/>
            <person name="Albert R."/>
            <person name="Binder M."/>
            <person name="Bloem J."/>
            <person name="Labutti K."/>
            <person name="Salamov A."/>
            <person name="Andreopoulos B."/>
            <person name="Baker S."/>
            <person name="Barry K."/>
            <person name="Bills G."/>
            <person name="Bluhm B."/>
            <person name="Cannon C."/>
            <person name="Castanera R."/>
            <person name="Culley D."/>
            <person name="Daum C."/>
            <person name="Ezra D."/>
            <person name="Gonzalez J."/>
            <person name="Henrissat B."/>
            <person name="Kuo A."/>
            <person name="Liang C."/>
            <person name="Lipzen A."/>
            <person name="Lutzoni F."/>
            <person name="Magnuson J."/>
            <person name="Mondo S."/>
            <person name="Nolan M."/>
            <person name="Ohm R."/>
            <person name="Pangilinan J."/>
            <person name="Park H.-J."/>
            <person name="Ramirez L."/>
            <person name="Alfaro M."/>
            <person name="Sun H."/>
            <person name="Tritt A."/>
            <person name="Yoshinaga Y."/>
            <person name="Zwiers L.-H."/>
            <person name="Turgeon B."/>
            <person name="Goodwin S."/>
            <person name="Spatafora J."/>
            <person name="Crous P."/>
            <person name="Grigoriev I."/>
        </authorList>
    </citation>
    <scope>NUCLEOTIDE SEQUENCE</scope>
    <source>
        <strain evidence="2">CBS 175.79</strain>
    </source>
</reference>
<sequence length="269" mass="28768">MGYVDTSTQTIIEGLAKHPVAVPPELQPSTPPPDAMSVKEEQKSLLTQEELLQKDKQWDDSANPTDGAPTTGLPETLPFTPTPGLASRRRPPFRARISLPELDLDTEGPSSPPPTDALMSPLPAANTLHAGHTPIIPRSLAPIHGMEPVGIIPLKQALAPEPEPDVDLALHGPLTLPARPGDGADDRIELKALDAELERIAQEQSERDDDSDEEKDTVKDITKDIPHEGSPKASAKGSRRSSADEGLETIDGILLKKPRMNMGAPLGQA</sequence>
<dbReference type="EMBL" id="ML978069">
    <property type="protein sequence ID" value="KAF2015435.1"/>
    <property type="molecule type" value="Genomic_DNA"/>
</dbReference>
<evidence type="ECO:0000256" key="1">
    <source>
        <dbReference type="SAM" id="MobiDB-lite"/>
    </source>
</evidence>
<feature type="compositionally biased region" description="Basic and acidic residues" evidence="1">
    <location>
        <begin position="216"/>
        <end position="230"/>
    </location>
</feature>